<feature type="signal peptide" evidence="1">
    <location>
        <begin position="1"/>
        <end position="19"/>
    </location>
</feature>
<keyword evidence="4" id="KW-1185">Reference proteome</keyword>
<name>A0ABU5VXB9_9BACT</name>
<feature type="domain" description="Protein glutaminase" evidence="2">
    <location>
        <begin position="87"/>
        <end position="199"/>
    </location>
</feature>
<dbReference type="EMBL" id="JAYGJQ010000001">
    <property type="protein sequence ID" value="MEA9356280.1"/>
    <property type="molecule type" value="Genomic_DNA"/>
</dbReference>
<dbReference type="RefSeq" id="WP_323575969.1">
    <property type="nucleotide sequence ID" value="NZ_JAYGJQ010000001.1"/>
</dbReference>
<reference evidence="3 4" key="1">
    <citation type="submission" date="2023-11" db="EMBL/GenBank/DDBJ databases">
        <title>A Novel Polar Bacteriovorax (B. antarcticus) Isolated from the Biocrust in Antarctica.</title>
        <authorList>
            <person name="Mun W."/>
            <person name="Choi S.Y."/>
            <person name="Mitchell R.J."/>
        </authorList>
    </citation>
    <scope>NUCLEOTIDE SEQUENCE [LARGE SCALE GENOMIC DNA]</scope>
    <source>
        <strain evidence="3 4">PP10</strain>
    </source>
</reference>
<dbReference type="Gene3D" id="3.10.620.30">
    <property type="match status" value="1"/>
</dbReference>
<proteinExistence type="predicted"/>
<feature type="chain" id="PRO_5045097360" evidence="1">
    <location>
        <begin position="20"/>
        <end position="258"/>
    </location>
</feature>
<comment type="caution">
    <text evidence="3">The sequence shown here is derived from an EMBL/GenBank/DDBJ whole genome shotgun (WGS) entry which is preliminary data.</text>
</comment>
<sequence>MKILFIFLFSFFYFSDAYTQVNTERTKVFFKTLENIGVPPIACDTKFGLATTTVVPVDFKTVKLNVSSKRLENYEGVKVSVLSKEEAQKLFDSFKELRYIPSKYLEDGCYARAHELALIAKNNGITLGKAFLLPNKDGDLLYPKNIKANDPDRFAKSFNGWKYHANAFVLVQNGDKVEPYVFDLGVSEKIQSFDEWKNNLAHSPKESRIITKPAASIFHDSSFSSPDLSIIDSLVETQKTIDELGMDEYLFRLESGWL</sequence>
<keyword evidence="1" id="KW-0732">Signal</keyword>
<organism evidence="3 4">
    <name type="scientific">Bacteriovorax antarcticus</name>
    <dbReference type="NCBI Taxonomy" id="3088717"/>
    <lineage>
        <taxon>Bacteria</taxon>
        <taxon>Pseudomonadati</taxon>
        <taxon>Bdellovibrionota</taxon>
        <taxon>Bacteriovoracia</taxon>
        <taxon>Bacteriovoracales</taxon>
        <taxon>Bacteriovoracaceae</taxon>
        <taxon>Bacteriovorax</taxon>
    </lineage>
</organism>
<dbReference type="Proteomes" id="UP001302274">
    <property type="component" value="Unassembled WGS sequence"/>
</dbReference>
<dbReference type="InterPro" id="IPR041325">
    <property type="entry name" value="Gln_deamidase_2"/>
</dbReference>
<evidence type="ECO:0000256" key="1">
    <source>
        <dbReference type="SAM" id="SignalP"/>
    </source>
</evidence>
<accession>A0ABU5VXB9</accession>
<evidence type="ECO:0000259" key="2">
    <source>
        <dbReference type="Pfam" id="PF18626"/>
    </source>
</evidence>
<protein>
    <submittedName>
        <fullName evidence="3">Protein-glutamine glutaminase family protein</fullName>
    </submittedName>
</protein>
<evidence type="ECO:0000313" key="3">
    <source>
        <dbReference type="EMBL" id="MEA9356280.1"/>
    </source>
</evidence>
<gene>
    <name evidence="3" type="ORF">SHI21_08705</name>
</gene>
<dbReference type="Pfam" id="PF18626">
    <property type="entry name" value="Gln_deamidase_2"/>
    <property type="match status" value="1"/>
</dbReference>
<evidence type="ECO:0000313" key="4">
    <source>
        <dbReference type="Proteomes" id="UP001302274"/>
    </source>
</evidence>